<evidence type="ECO:0000313" key="8">
    <source>
        <dbReference type="Proteomes" id="UP000287651"/>
    </source>
</evidence>
<comment type="similarity">
    <text evidence="2">Belongs to the TAF6 family.</text>
</comment>
<dbReference type="CDD" id="cd08050">
    <property type="entry name" value="TAF6C"/>
    <property type="match status" value="1"/>
</dbReference>
<evidence type="ECO:0000259" key="6">
    <source>
        <dbReference type="Pfam" id="PF07571"/>
    </source>
</evidence>
<accession>A0A427AYJ4</accession>
<evidence type="ECO:0000256" key="2">
    <source>
        <dbReference type="ARBA" id="ARBA00007688"/>
    </source>
</evidence>
<dbReference type="GO" id="GO:0005669">
    <property type="term" value="C:transcription factor TFIID complex"/>
    <property type="evidence" value="ECO:0007669"/>
    <property type="project" value="InterPro"/>
</dbReference>
<dbReference type="EMBL" id="AMZH03000974">
    <property type="protein sequence ID" value="RRT81176.1"/>
    <property type="molecule type" value="Genomic_DNA"/>
</dbReference>
<proteinExistence type="inferred from homology"/>
<evidence type="ECO:0000313" key="7">
    <source>
        <dbReference type="EMBL" id="RRT81176.1"/>
    </source>
</evidence>
<evidence type="ECO:0000256" key="5">
    <source>
        <dbReference type="ARBA" id="ARBA00023242"/>
    </source>
</evidence>
<keyword evidence="5" id="KW-0539">Nucleus</keyword>
<dbReference type="InterPro" id="IPR037796">
    <property type="entry name" value="TAF6"/>
</dbReference>
<keyword evidence="4" id="KW-0804">Transcription</keyword>
<dbReference type="InterPro" id="IPR046344">
    <property type="entry name" value="TAF6_C_sf"/>
</dbReference>
<dbReference type="GO" id="GO:0016251">
    <property type="term" value="F:RNA polymerase II general transcription initiation factor activity"/>
    <property type="evidence" value="ECO:0007669"/>
    <property type="project" value="InterPro"/>
</dbReference>
<dbReference type="GO" id="GO:0046695">
    <property type="term" value="C:SLIK (SAGA-like) complex"/>
    <property type="evidence" value="ECO:0007669"/>
    <property type="project" value="InterPro"/>
</dbReference>
<evidence type="ECO:0000256" key="1">
    <source>
        <dbReference type="ARBA" id="ARBA00004123"/>
    </source>
</evidence>
<dbReference type="Gene3D" id="1.25.40.770">
    <property type="entry name" value="TAF6, C-terminal HEAT repeat domain"/>
    <property type="match status" value="2"/>
</dbReference>
<feature type="domain" description="TAF6 C-terminal HEAT repeat" evidence="6">
    <location>
        <begin position="86"/>
        <end position="130"/>
    </location>
</feature>
<keyword evidence="3" id="KW-0805">Transcription regulation</keyword>
<gene>
    <name evidence="7" type="ORF">B296_00007262</name>
</gene>
<dbReference type="Proteomes" id="UP000287651">
    <property type="component" value="Unassembled WGS sequence"/>
</dbReference>
<dbReference type="GO" id="GO:0051123">
    <property type="term" value="P:RNA polymerase II preinitiation complex assembly"/>
    <property type="evidence" value="ECO:0007669"/>
    <property type="project" value="TreeGrafter"/>
</dbReference>
<dbReference type="Pfam" id="PF07571">
    <property type="entry name" value="TAF6_C"/>
    <property type="match status" value="1"/>
</dbReference>
<dbReference type="PANTHER" id="PTHR10221:SF9">
    <property type="entry name" value="TRANSCRIPTION INITIATION FACTOR TFIID SUBUNIT 6"/>
    <property type="match status" value="1"/>
</dbReference>
<reference evidence="7 8" key="1">
    <citation type="journal article" date="2014" name="Agronomy (Basel)">
        <title>A Draft Genome Sequence for Ensete ventricosum, the Drought-Tolerant Tree Against Hunger.</title>
        <authorList>
            <person name="Harrison J."/>
            <person name="Moore K.A."/>
            <person name="Paszkiewicz K."/>
            <person name="Jones T."/>
            <person name="Grant M."/>
            <person name="Ambacheew D."/>
            <person name="Muzemil S."/>
            <person name="Studholme D.J."/>
        </authorList>
    </citation>
    <scope>NUCLEOTIDE SEQUENCE [LARGE SCALE GENOMIC DNA]</scope>
</reference>
<evidence type="ECO:0000256" key="3">
    <source>
        <dbReference type="ARBA" id="ARBA00023015"/>
    </source>
</evidence>
<dbReference type="AlphaFoldDB" id="A0A427AYJ4"/>
<dbReference type="PANTHER" id="PTHR10221">
    <property type="entry name" value="TRANSCRIPTION INITIATION FACTOR TFIID SUBUNIT 6"/>
    <property type="match status" value="1"/>
</dbReference>
<dbReference type="GO" id="GO:0003713">
    <property type="term" value="F:transcription coactivator activity"/>
    <property type="evidence" value="ECO:0007669"/>
    <property type="project" value="TreeGrafter"/>
</dbReference>
<comment type="caution">
    <text evidence="7">The sequence shown here is derived from an EMBL/GenBank/DDBJ whole genome shotgun (WGS) entry which is preliminary data.</text>
</comment>
<dbReference type="InterPro" id="IPR011442">
    <property type="entry name" value="TAF6_C"/>
</dbReference>
<evidence type="ECO:0000256" key="4">
    <source>
        <dbReference type="ARBA" id="ARBA00023163"/>
    </source>
</evidence>
<organism evidence="7 8">
    <name type="scientific">Ensete ventricosum</name>
    <name type="common">Abyssinian banana</name>
    <name type="synonym">Musa ensete</name>
    <dbReference type="NCBI Taxonomy" id="4639"/>
    <lineage>
        <taxon>Eukaryota</taxon>
        <taxon>Viridiplantae</taxon>
        <taxon>Streptophyta</taxon>
        <taxon>Embryophyta</taxon>
        <taxon>Tracheophyta</taxon>
        <taxon>Spermatophyta</taxon>
        <taxon>Magnoliopsida</taxon>
        <taxon>Liliopsida</taxon>
        <taxon>Zingiberales</taxon>
        <taxon>Musaceae</taxon>
        <taxon>Ensete</taxon>
    </lineage>
</organism>
<name>A0A427AYJ4_ENSVE</name>
<dbReference type="GO" id="GO:0000124">
    <property type="term" value="C:SAGA complex"/>
    <property type="evidence" value="ECO:0007669"/>
    <property type="project" value="InterPro"/>
</dbReference>
<protein>
    <recommendedName>
        <fullName evidence="6">TAF6 C-terminal HEAT repeat domain-containing protein</fullName>
    </recommendedName>
</protein>
<sequence>MRHSKRTILTADDVDSALSLRNIEVKFCHSCSLNFLLQLYFDKITELTVTRPESIIFKEALLSLAADSGIHPLVPYFSYFIADEVKFLHQLMPSIITCVVAKRLGSRIADSHWELRDFSANLAASVCRRLDILHQM</sequence>
<comment type="subcellular location">
    <subcellularLocation>
        <location evidence="1">Nucleus</location>
    </subcellularLocation>
</comment>